<gene>
    <name evidence="3" type="ORF">GHK86_07625</name>
</gene>
<dbReference type="InterPro" id="IPR036188">
    <property type="entry name" value="FAD/NAD-bd_sf"/>
</dbReference>
<reference evidence="3 4" key="1">
    <citation type="submission" date="2019-11" db="EMBL/GenBank/DDBJ databases">
        <title>Acidiferrimicrobium australis gen. nov., sp. nov., an acidophilic and obligately heterotrophic, member of the Actinobacteria that catalyses dissimilatory oxido- reduction of iron isolated from metal-rich acidic water in Chile.</title>
        <authorList>
            <person name="Gonzalez D."/>
            <person name="Huber K."/>
            <person name="Hedrich S."/>
            <person name="Rojas-Villalobos C."/>
            <person name="Quatrini R."/>
            <person name="Dinamarca M.A."/>
            <person name="Schwarz A."/>
            <person name="Canales C."/>
            <person name="Nancucheo I."/>
        </authorList>
    </citation>
    <scope>NUCLEOTIDE SEQUENCE [LARGE SCALE GENOMIC DNA]</scope>
    <source>
        <strain evidence="3 4">USS-CCA1</strain>
    </source>
</reference>
<dbReference type="Gene3D" id="3.50.50.60">
    <property type="entry name" value="FAD/NAD(P)-binding domain"/>
    <property type="match status" value="1"/>
</dbReference>
<organism evidence="3 4">
    <name type="scientific">Acidiferrimicrobium australe</name>
    <dbReference type="NCBI Taxonomy" id="2664430"/>
    <lineage>
        <taxon>Bacteria</taxon>
        <taxon>Bacillati</taxon>
        <taxon>Actinomycetota</taxon>
        <taxon>Acidimicrobiia</taxon>
        <taxon>Acidimicrobiales</taxon>
        <taxon>Acidimicrobiaceae</taxon>
        <taxon>Acidiferrimicrobium</taxon>
    </lineage>
</organism>
<comment type="caution">
    <text evidence="3">The sequence shown here is derived from an EMBL/GenBank/DDBJ whole genome shotgun (WGS) entry which is preliminary data.</text>
</comment>
<name>A0ABW9QT93_9ACTN</name>
<evidence type="ECO:0000256" key="1">
    <source>
        <dbReference type="ARBA" id="ARBA00023002"/>
    </source>
</evidence>
<dbReference type="PANTHER" id="PTHR13847:SF287">
    <property type="entry name" value="FAD-DEPENDENT OXIDOREDUCTASE DOMAIN-CONTAINING PROTEIN 1"/>
    <property type="match status" value="1"/>
</dbReference>
<proteinExistence type="predicted"/>
<dbReference type="Pfam" id="PF01266">
    <property type="entry name" value="DAO"/>
    <property type="match status" value="1"/>
</dbReference>
<keyword evidence="4" id="KW-1185">Reference proteome</keyword>
<sequence length="356" mass="36227">MTPDVLIVGAGVIGASTAFHLARAGVAVDVVERAAVGAGMSSRSSALIRMHYTFPPEVELAVRSDTMFDAWPELVGRPAFVRRTGFVRIVRPGEEDQLRANVAAMQGLGADVELVDGASLAALAPGMRTDDVTLAAWEPHGGFGDGALVAGDFLAAARAAGAGYHPGTMVTGLVRDGQRVVGVSTPGGVLPAGTVVIAANVWSPLILRSIGVELPIETELHRVAHLRHAPGTGAPVAVIDSATATYFRPEGTGFDRTLVGDEFSGKRGVDPDEVPPSGPADLVPDIVEAAARRVPGLADAGITGATTGVLDMTPDGRPLLGPLPGWEGLVLATGLSGTGFKVSPAIGEAVAAQLVG</sequence>
<keyword evidence="1" id="KW-0560">Oxidoreductase</keyword>
<dbReference type="Proteomes" id="UP000437736">
    <property type="component" value="Unassembled WGS sequence"/>
</dbReference>
<feature type="non-terminal residue" evidence="3">
    <location>
        <position position="356"/>
    </location>
</feature>
<dbReference type="EMBL" id="WJHE01000336">
    <property type="protein sequence ID" value="MST32591.1"/>
    <property type="molecule type" value="Genomic_DNA"/>
</dbReference>
<dbReference type="InterPro" id="IPR006076">
    <property type="entry name" value="FAD-dep_OxRdtase"/>
</dbReference>
<dbReference type="SUPFAM" id="SSF51905">
    <property type="entry name" value="FAD/NAD(P)-binding domain"/>
    <property type="match status" value="1"/>
</dbReference>
<evidence type="ECO:0000313" key="4">
    <source>
        <dbReference type="Proteomes" id="UP000437736"/>
    </source>
</evidence>
<dbReference type="PANTHER" id="PTHR13847">
    <property type="entry name" value="SARCOSINE DEHYDROGENASE-RELATED"/>
    <property type="match status" value="1"/>
</dbReference>
<accession>A0ABW9QT93</accession>
<protein>
    <submittedName>
        <fullName evidence="3">FAD-dependent oxidoreductase</fullName>
    </submittedName>
</protein>
<feature type="domain" description="FAD dependent oxidoreductase" evidence="2">
    <location>
        <begin position="4"/>
        <end position="352"/>
    </location>
</feature>
<evidence type="ECO:0000313" key="3">
    <source>
        <dbReference type="EMBL" id="MST32591.1"/>
    </source>
</evidence>
<dbReference type="Gene3D" id="3.30.9.10">
    <property type="entry name" value="D-Amino Acid Oxidase, subunit A, domain 2"/>
    <property type="match status" value="1"/>
</dbReference>
<evidence type="ECO:0000259" key="2">
    <source>
        <dbReference type="Pfam" id="PF01266"/>
    </source>
</evidence>